<dbReference type="GO" id="GO:0000981">
    <property type="term" value="F:DNA-binding transcription factor activity, RNA polymerase II-specific"/>
    <property type="evidence" value="ECO:0007669"/>
    <property type="project" value="InterPro"/>
</dbReference>
<proteinExistence type="predicted"/>
<evidence type="ECO:0000256" key="1">
    <source>
        <dbReference type="ARBA" id="ARBA00004123"/>
    </source>
</evidence>
<keyword evidence="2" id="KW-0805">Transcription regulation</keyword>
<feature type="domain" description="MADS-box" evidence="7">
    <location>
        <begin position="2"/>
        <end position="50"/>
    </location>
</feature>
<keyword evidence="3" id="KW-0238">DNA-binding</keyword>
<reference evidence="8" key="1">
    <citation type="submission" date="2023-02" db="EMBL/GenBank/DDBJ databases">
        <title>Genome of toxic invasive species Heracleum sosnowskyi carries increased number of genes despite the absence of recent whole-genome duplications.</title>
        <authorList>
            <person name="Schelkunov M."/>
            <person name="Shtratnikova V."/>
            <person name="Makarenko M."/>
            <person name="Klepikova A."/>
            <person name="Omelchenko D."/>
            <person name="Novikova G."/>
            <person name="Obukhova E."/>
            <person name="Bogdanov V."/>
            <person name="Penin A."/>
            <person name="Logacheva M."/>
        </authorList>
    </citation>
    <scope>NUCLEOTIDE SEQUENCE</scope>
    <source>
        <strain evidence="8">Hsosn_3</strain>
        <tissue evidence="8">Leaf</tissue>
    </source>
</reference>
<evidence type="ECO:0000259" key="7">
    <source>
        <dbReference type="PROSITE" id="PS50066"/>
    </source>
</evidence>
<dbReference type="InterPro" id="IPR002100">
    <property type="entry name" value="TF_MADSbox"/>
</dbReference>
<dbReference type="GO" id="GO:0000987">
    <property type="term" value="F:cis-regulatory region sequence-specific DNA binding"/>
    <property type="evidence" value="ECO:0007669"/>
    <property type="project" value="InterPro"/>
</dbReference>
<dbReference type="PROSITE" id="PS50066">
    <property type="entry name" value="MADS_BOX_2"/>
    <property type="match status" value="1"/>
</dbReference>
<dbReference type="GO" id="GO:0045944">
    <property type="term" value="P:positive regulation of transcription by RNA polymerase II"/>
    <property type="evidence" value="ECO:0007669"/>
    <property type="project" value="InterPro"/>
</dbReference>
<comment type="caution">
    <text evidence="8">The sequence shown here is derived from an EMBL/GenBank/DDBJ whole genome shotgun (WGS) entry which is preliminary data.</text>
</comment>
<evidence type="ECO:0000313" key="9">
    <source>
        <dbReference type="Proteomes" id="UP001237642"/>
    </source>
</evidence>
<dbReference type="InterPro" id="IPR050142">
    <property type="entry name" value="MADS-box/MEF2_TF"/>
</dbReference>
<keyword evidence="9" id="KW-1185">Reference proteome</keyword>
<dbReference type="InterPro" id="IPR033897">
    <property type="entry name" value="SRF-like_MADS-box"/>
</dbReference>
<dbReference type="GO" id="GO:0046983">
    <property type="term" value="F:protein dimerization activity"/>
    <property type="evidence" value="ECO:0007669"/>
    <property type="project" value="InterPro"/>
</dbReference>
<reference evidence="8" key="2">
    <citation type="submission" date="2023-05" db="EMBL/GenBank/DDBJ databases">
        <authorList>
            <person name="Schelkunov M.I."/>
        </authorList>
    </citation>
    <scope>NUCLEOTIDE SEQUENCE</scope>
    <source>
        <strain evidence="8">Hsosn_3</strain>
        <tissue evidence="8">Leaf</tissue>
    </source>
</reference>
<dbReference type="InterPro" id="IPR036879">
    <property type="entry name" value="TF_MADSbox_sf"/>
</dbReference>
<protein>
    <recommendedName>
        <fullName evidence="7">MADS-box domain-containing protein</fullName>
    </recommendedName>
</protein>
<evidence type="ECO:0000256" key="2">
    <source>
        <dbReference type="ARBA" id="ARBA00023015"/>
    </source>
</evidence>
<organism evidence="8 9">
    <name type="scientific">Heracleum sosnowskyi</name>
    <dbReference type="NCBI Taxonomy" id="360622"/>
    <lineage>
        <taxon>Eukaryota</taxon>
        <taxon>Viridiplantae</taxon>
        <taxon>Streptophyta</taxon>
        <taxon>Embryophyta</taxon>
        <taxon>Tracheophyta</taxon>
        <taxon>Spermatophyta</taxon>
        <taxon>Magnoliopsida</taxon>
        <taxon>eudicotyledons</taxon>
        <taxon>Gunneridae</taxon>
        <taxon>Pentapetalae</taxon>
        <taxon>asterids</taxon>
        <taxon>campanulids</taxon>
        <taxon>Apiales</taxon>
        <taxon>Apiaceae</taxon>
        <taxon>Apioideae</taxon>
        <taxon>apioid superclade</taxon>
        <taxon>Tordylieae</taxon>
        <taxon>Tordyliinae</taxon>
        <taxon>Heracleum</taxon>
    </lineage>
</organism>
<dbReference type="GO" id="GO:0005634">
    <property type="term" value="C:nucleus"/>
    <property type="evidence" value="ECO:0007669"/>
    <property type="project" value="UniProtKB-SubCell"/>
</dbReference>
<gene>
    <name evidence="8" type="ORF">POM88_017911</name>
</gene>
<dbReference type="Pfam" id="PF00319">
    <property type="entry name" value="SRF-TF"/>
    <property type="match status" value="1"/>
</dbReference>
<dbReference type="PANTHER" id="PTHR48019">
    <property type="entry name" value="SERUM RESPONSE FACTOR HOMOLOG"/>
    <property type="match status" value="1"/>
</dbReference>
<evidence type="ECO:0000256" key="3">
    <source>
        <dbReference type="ARBA" id="ARBA00023125"/>
    </source>
</evidence>
<dbReference type="SUPFAM" id="SSF55455">
    <property type="entry name" value="SRF-like"/>
    <property type="match status" value="1"/>
</dbReference>
<dbReference type="AlphaFoldDB" id="A0AAD8MZV9"/>
<evidence type="ECO:0000313" key="8">
    <source>
        <dbReference type="EMBL" id="KAK1389733.1"/>
    </source>
</evidence>
<comment type="subcellular location">
    <subcellularLocation>
        <location evidence="1">Nucleus</location>
    </subcellularLocation>
</comment>
<name>A0AAD8MZV9_9APIA</name>
<dbReference type="EMBL" id="JAUIZM010000004">
    <property type="protein sequence ID" value="KAK1389733.1"/>
    <property type="molecule type" value="Genomic_DNA"/>
</dbReference>
<dbReference type="Gene3D" id="3.40.1810.10">
    <property type="entry name" value="Transcription factor, MADS-box"/>
    <property type="match status" value="1"/>
</dbReference>
<evidence type="ECO:0000256" key="5">
    <source>
        <dbReference type="ARBA" id="ARBA00023242"/>
    </source>
</evidence>
<evidence type="ECO:0000256" key="4">
    <source>
        <dbReference type="ARBA" id="ARBA00023163"/>
    </source>
</evidence>
<dbReference type="PRINTS" id="PR00404">
    <property type="entry name" value="MADSDOMAIN"/>
</dbReference>
<keyword evidence="5" id="KW-0539">Nucleus</keyword>
<dbReference type="Proteomes" id="UP001237642">
    <property type="component" value="Unassembled WGS sequence"/>
</dbReference>
<dbReference type="SMART" id="SM00432">
    <property type="entry name" value="MADS"/>
    <property type="match status" value="1"/>
</dbReference>
<sequence>MAPRGKIVLARINKETKRRASLRKRQPGLLKKVSELSTLCNVEAAVLVYSPGDNQPKVWPSTSEARATISNFLSRPELERIANSHTAKSFMEEKCMKLKNKAQRMTKMNEERVVKALITSLYTGKTRIQDLDSEQQKKLSAGIDKKEKDLLKNIQRLSGKEQQAFYLPEVLPPAVQMPQVSQAGSNLNMNCLARGRNFPSPAVAHEQLMNIRGMTHLAPLPLSLPTHNPLVMSPYDSAANRHDMTRRLYGQTHLGCMMQRASRQSQTLPPALPPLIQVASEINMNNLSSGKNFPSPTAAAHGRHINLRSMTRRATSPIPLSLPTPNPLVMSPGNSAVSSFDMTQSLNGQGNFGSMMQHPLPSTSSMPPPALSAMPTVFSAGSVPYMSDYTLINASTRAHIVEGNFGIMKQHALPPSLPLDYSLLHPSSNRLHMTGRLEKQINFGGTMQHSLDTTDNGLINASFRKFTEDGDFGEMIQHGMHLELPRRLGLPPTPRTEYETSGANMFSDEYGSNTGRFPTPATAALDDSNLDGGMSNAGWPDADTAYEVRNAPPSNI</sequence>
<accession>A0AAD8MZV9</accession>
<evidence type="ECO:0000256" key="6">
    <source>
        <dbReference type="SAM" id="MobiDB-lite"/>
    </source>
</evidence>
<dbReference type="CDD" id="cd00266">
    <property type="entry name" value="MADS_SRF_like"/>
    <property type="match status" value="1"/>
</dbReference>
<keyword evidence="4" id="KW-0804">Transcription</keyword>
<feature type="region of interest" description="Disordered" evidence="6">
    <location>
        <begin position="526"/>
        <end position="556"/>
    </location>
</feature>